<gene>
    <name evidence="1" type="ORF">RG298_003695</name>
</gene>
<dbReference type="EMBL" id="ABMABF030000014">
    <property type="protein sequence ID" value="EMJ5135922.1"/>
    <property type="molecule type" value="Genomic_DNA"/>
</dbReference>
<organism evidence="1">
    <name type="scientific">Providencia stuartii</name>
    <dbReference type="NCBI Taxonomy" id="588"/>
    <lineage>
        <taxon>Bacteria</taxon>
        <taxon>Pseudomonadati</taxon>
        <taxon>Pseudomonadota</taxon>
        <taxon>Gammaproteobacteria</taxon>
        <taxon>Enterobacterales</taxon>
        <taxon>Morganellaceae</taxon>
        <taxon>Providencia</taxon>
    </lineage>
</organism>
<sequence length="104" mass="12266">MKYKIIIKDKVIGITELERSDPPMGFVFGVLEPTQFYTSDINTDNGRIYIYETDEEIACEFITVEDHSEEWGEQCIEVTVLVKSAEEYEKFFKHHLDAYEKQFI</sequence>
<evidence type="ECO:0000313" key="1">
    <source>
        <dbReference type="EMBL" id="EMJ5135922.1"/>
    </source>
</evidence>
<protein>
    <submittedName>
        <fullName evidence="1">Uncharacterized protein</fullName>
    </submittedName>
</protein>
<comment type="caution">
    <text evidence="1">The sequence shown here is derived from an EMBL/GenBank/DDBJ whole genome shotgun (WGS) entry which is preliminary data.</text>
</comment>
<dbReference type="AlphaFoldDB" id="A0AAI9GH91"/>
<accession>A0AAI9GH91</accession>
<proteinExistence type="predicted"/>
<name>A0AAI9GH91_PROST</name>
<reference evidence="1" key="1">
    <citation type="submission" date="2024-02" db="EMBL/GenBank/DDBJ databases">
        <authorList>
            <consortium name="Clinical and Environmental Microbiology Branch: Whole genome sequencing antimicrobial resistance pathogens in the healthcare setting"/>
        </authorList>
    </citation>
    <scope>NUCLEOTIDE SEQUENCE</scope>
    <source>
        <strain evidence="1">2021GO-0154</strain>
    </source>
</reference>